<dbReference type="InterPro" id="IPR011009">
    <property type="entry name" value="Kinase-like_dom_sf"/>
</dbReference>
<reference evidence="4 5" key="1">
    <citation type="submission" date="2020-08" db="EMBL/GenBank/DDBJ databases">
        <title>A Genomic Blueprint of the Chicken Gut Microbiome.</title>
        <authorList>
            <person name="Gilroy R."/>
            <person name="Ravi A."/>
            <person name="Getino M."/>
            <person name="Pursley I."/>
            <person name="Horton D.L."/>
            <person name="Alikhan N.-F."/>
            <person name="Baker D."/>
            <person name="Gharbi K."/>
            <person name="Hall N."/>
            <person name="Watson M."/>
            <person name="Adriaenssens E.M."/>
            <person name="Foster-Nyarko E."/>
            <person name="Jarju S."/>
            <person name="Secka A."/>
            <person name="Antonio M."/>
            <person name="Oren A."/>
            <person name="Chaudhuri R."/>
            <person name="La Ragione R.M."/>
            <person name="Hildebrand F."/>
            <person name="Pallen M.J."/>
        </authorList>
    </citation>
    <scope>NUCLEOTIDE SEQUENCE [LARGE SCALE GENOMIC DNA]</scope>
    <source>
        <strain evidence="4 5">Sa2BUA2</strain>
    </source>
</reference>
<keyword evidence="4" id="KW-0808">Transferase</keyword>
<dbReference type="InterPro" id="IPR049704">
    <property type="entry name" value="Aminotrans_3_PPA_site"/>
</dbReference>
<dbReference type="GO" id="GO:0008483">
    <property type="term" value="F:transaminase activity"/>
    <property type="evidence" value="ECO:0007669"/>
    <property type="project" value="UniProtKB-KW"/>
</dbReference>
<dbReference type="EMBL" id="JACSQC010000001">
    <property type="protein sequence ID" value="MBD8042652.1"/>
    <property type="molecule type" value="Genomic_DNA"/>
</dbReference>
<organism evidence="4 5">
    <name type="scientific">Arthrobacter pullicola</name>
    <dbReference type="NCBI Taxonomy" id="2762224"/>
    <lineage>
        <taxon>Bacteria</taxon>
        <taxon>Bacillati</taxon>
        <taxon>Actinomycetota</taxon>
        <taxon>Actinomycetes</taxon>
        <taxon>Micrococcales</taxon>
        <taxon>Micrococcaceae</taxon>
        <taxon>Arthrobacter</taxon>
    </lineage>
</organism>
<dbReference type="RefSeq" id="WP_191745571.1">
    <property type="nucleotide sequence ID" value="NZ_JACSQC010000001.1"/>
</dbReference>
<dbReference type="InterPro" id="IPR015424">
    <property type="entry name" value="PyrdxlP-dep_Trfase"/>
</dbReference>
<feature type="domain" description="Aminoglycoside phosphotransferase" evidence="3">
    <location>
        <begin position="36"/>
        <end position="261"/>
    </location>
</feature>
<dbReference type="SUPFAM" id="SSF56112">
    <property type="entry name" value="Protein kinase-like (PK-like)"/>
    <property type="match status" value="1"/>
</dbReference>
<dbReference type="SUPFAM" id="SSF53383">
    <property type="entry name" value="PLP-dependent transferases"/>
    <property type="match status" value="1"/>
</dbReference>
<keyword evidence="5" id="KW-1185">Reference proteome</keyword>
<comment type="similarity">
    <text evidence="1">Belongs to the class-III pyridoxal-phosphate-dependent aminotransferase family.</text>
</comment>
<dbReference type="InterPro" id="IPR002575">
    <property type="entry name" value="Aminoglycoside_PTrfase"/>
</dbReference>
<name>A0ABR8YEJ1_9MICC</name>
<dbReference type="InterPro" id="IPR015422">
    <property type="entry name" value="PyrdxlP-dep_Trfase_small"/>
</dbReference>
<dbReference type="CDD" id="cd12797">
    <property type="entry name" value="M23_peptidase"/>
    <property type="match status" value="1"/>
</dbReference>
<dbReference type="CDD" id="cd00610">
    <property type="entry name" value="OAT_like"/>
    <property type="match status" value="1"/>
</dbReference>
<keyword evidence="2" id="KW-0663">Pyridoxal phosphate</keyword>
<gene>
    <name evidence="4" type="ORF">H9638_02385</name>
</gene>
<evidence type="ECO:0000313" key="5">
    <source>
        <dbReference type="Proteomes" id="UP000652763"/>
    </source>
</evidence>
<evidence type="ECO:0000259" key="3">
    <source>
        <dbReference type="Pfam" id="PF01636"/>
    </source>
</evidence>
<sequence length="988" mass="105583">MPALIEPTGLPRPDVSPALAAEWAAEFFAVDVTAVKELGSQQDRNFLLTTAAGHRRLLKISNPEFSRTEIEAQNAAMQRLTGAGFSTPLPLESVAGQFVELPVLDGREHCLRLLTFVEGTPVIDRKYLSPSLRSDLGSWLGRTSRALAGFQHPGLSRSLQWDLRAGEEVVTALVSFVRSSWKRELLVATLKRVTAALGPLKDQLPVQAVHGDMTDDNVVYALTAQGIPELAGIIDFSDAMYSWRVGELAVACASLFHHELSPGSSGNPLTVLPMIRAFHEQAPLSDAEIQALWPLIVLRGAVLAVSGEHQTAIDAGNDYASSALDREWAMFEIPARYDWNAAEAAIRQTLDVPGTGRHTLPQPAWSPLLPGLGTPAAVDFGWDSEDFDNGSWLNGATEEERILTGAAAGGSPAVTRFGEARLTRATAHSTGEPANVALGVEVHAPQPLAVHAPFAGTVTVSGTPNGTLRLEGGDFAVVLSGAVLDPSVSSGQAVQSGQRIGRSGPDGLWIWLLTQGTYPTAGVPPRFVRASEFPGYAATHLDPAQVLSGTRAEAPPSSITGTDSLLERRNRSFAALQAHYYDAPPRIERGWKEHLIDTSGRHYLDMVNNVTALGHGHPAVAEAAAKQWRLLNTNSRFHYQAVAELSERLLAQVPDSLDTVLLVNSGSEAVELALRLGKAFTGREDVLCVQESYHGWSLGADAVSTSVSDNPRAAQTRPGWVHAADAPNAYRGTHRGEGAGAAYARDAVALLQELHDAGTPVGTYIAEPRNGNAGSIGTPPGYLDTVYAAVRAQGGVCISDEVQMGYGRLGRYFWGFEEHGVVPDIITMAKAMGNGHPLGAVITRREIAEALSSQGSFFSSGGGSTLSSRIGVTVLDVISKEQLQENAGAVGQVLAEGFHSLMDQHALVGAVHGMGLYQGVEFVRSRETLEPAGEETLAVCDRMRELGVIVLPTGDRQNILKVKPPLCFTAESARFFLETLDQVLTDRW</sequence>
<protein>
    <submittedName>
        <fullName evidence="4">Aminotransferase</fullName>
    </submittedName>
</protein>
<proteinExistence type="inferred from homology"/>
<dbReference type="PANTHER" id="PTHR45688">
    <property type="match status" value="1"/>
</dbReference>
<dbReference type="PANTHER" id="PTHR45688:SF13">
    <property type="entry name" value="ALANINE--GLYOXYLATE AMINOTRANSFERASE 2-LIKE"/>
    <property type="match status" value="1"/>
</dbReference>
<dbReference type="Pfam" id="PF01636">
    <property type="entry name" value="APH"/>
    <property type="match status" value="1"/>
</dbReference>
<dbReference type="Pfam" id="PF00202">
    <property type="entry name" value="Aminotran_3"/>
    <property type="match status" value="1"/>
</dbReference>
<accession>A0ABR8YEJ1</accession>
<dbReference type="Proteomes" id="UP000652763">
    <property type="component" value="Unassembled WGS sequence"/>
</dbReference>
<dbReference type="Gene3D" id="3.90.1200.10">
    <property type="match status" value="1"/>
</dbReference>
<dbReference type="NCBIfam" id="NF004800">
    <property type="entry name" value="PRK06149.1"/>
    <property type="match status" value="1"/>
</dbReference>
<evidence type="ECO:0000256" key="1">
    <source>
        <dbReference type="ARBA" id="ARBA00008954"/>
    </source>
</evidence>
<evidence type="ECO:0000313" key="4">
    <source>
        <dbReference type="EMBL" id="MBD8042652.1"/>
    </source>
</evidence>
<dbReference type="InterPro" id="IPR005814">
    <property type="entry name" value="Aminotrans_3"/>
</dbReference>
<dbReference type="InterPro" id="IPR015421">
    <property type="entry name" value="PyrdxlP-dep_Trfase_major"/>
</dbReference>
<keyword evidence="4" id="KW-0032">Aminotransferase</keyword>
<dbReference type="PROSITE" id="PS00600">
    <property type="entry name" value="AA_TRANSFER_CLASS_3"/>
    <property type="match status" value="1"/>
</dbReference>
<evidence type="ECO:0000256" key="2">
    <source>
        <dbReference type="ARBA" id="ARBA00022898"/>
    </source>
</evidence>
<dbReference type="Gene3D" id="3.90.1150.10">
    <property type="entry name" value="Aspartate Aminotransferase, domain 1"/>
    <property type="match status" value="1"/>
</dbReference>
<comment type="caution">
    <text evidence="4">The sequence shown here is derived from an EMBL/GenBank/DDBJ whole genome shotgun (WGS) entry which is preliminary data.</text>
</comment>
<dbReference type="Gene3D" id="3.40.640.10">
    <property type="entry name" value="Type I PLP-dependent aspartate aminotransferase-like (Major domain)"/>
    <property type="match status" value="1"/>
</dbReference>